<dbReference type="Proteomes" id="UP000283832">
    <property type="component" value="Unassembled WGS sequence"/>
</dbReference>
<comment type="caution">
    <text evidence="1">The sequence shown here is derived from an EMBL/GenBank/DDBJ whole genome shotgun (WGS) entry which is preliminary data.</text>
</comment>
<gene>
    <name evidence="1" type="ORF">D2L64_05220</name>
</gene>
<evidence type="ECO:0000313" key="2">
    <source>
        <dbReference type="Proteomes" id="UP000283832"/>
    </source>
</evidence>
<proteinExistence type="predicted"/>
<name>A0A418MYT3_9ACTN</name>
<evidence type="ECO:0000313" key="1">
    <source>
        <dbReference type="EMBL" id="RIV40253.1"/>
    </source>
</evidence>
<reference evidence="1 2" key="1">
    <citation type="submission" date="2018-08" db="EMBL/GenBank/DDBJ databases">
        <title>Jishengella sp. nov., isolated from a root of Azadirachta indica A. Juss. var. siamensis Valenton.</title>
        <authorList>
            <person name="Kuncharoen N."/>
            <person name="Tanasupawat S."/>
            <person name="Kudo T."/>
            <person name="Ohkuma M."/>
        </authorList>
    </citation>
    <scope>NUCLEOTIDE SEQUENCE [LARGE SCALE GENOMIC DNA]</scope>
    <source>
        <strain evidence="1 2">AZ1-13</strain>
    </source>
</reference>
<protein>
    <submittedName>
        <fullName evidence="1">Uncharacterized protein</fullName>
    </submittedName>
</protein>
<keyword evidence="2" id="KW-1185">Reference proteome</keyword>
<sequence length="206" mass="22129">MPGPLRGTATGRVPPATGWYRYGYGRRMAYDVLAESLRLITSGLPDRPVRLSRRRRFAPVAVDVDGDVAATRFLRRGVGGYHDEIHLLAVDQRGAWQLLGGGGSGGEDVTAARFERLREGLGADEMTLDGSAGGARDDRLLPWGTRWVRASTVLVGHGIAELRVGVRRLPVPNHGHLVVVWGSRRPPTVTAADGAGRAVASAVLRL</sequence>
<accession>A0A418MYT3</accession>
<organism evidence="1 2">
    <name type="scientific">Micromonospora radicis</name>
    <dbReference type="NCBI Taxonomy" id="1894971"/>
    <lineage>
        <taxon>Bacteria</taxon>
        <taxon>Bacillati</taxon>
        <taxon>Actinomycetota</taxon>
        <taxon>Actinomycetes</taxon>
        <taxon>Micromonosporales</taxon>
        <taxon>Micromonosporaceae</taxon>
        <taxon>Micromonospora</taxon>
    </lineage>
</organism>
<dbReference type="EMBL" id="QXEC01000003">
    <property type="protein sequence ID" value="RIV40253.1"/>
    <property type="molecule type" value="Genomic_DNA"/>
</dbReference>
<dbReference type="AlphaFoldDB" id="A0A418MYT3"/>